<keyword evidence="3" id="KW-0813">Transport</keyword>
<protein>
    <submittedName>
        <fullName evidence="9">Glutamine transport ATP-binding protein GlnQ</fullName>
    </submittedName>
</protein>
<evidence type="ECO:0000313" key="10">
    <source>
        <dbReference type="Proteomes" id="UP001055167"/>
    </source>
</evidence>
<keyword evidence="6 9" id="KW-0067">ATP-binding</keyword>
<dbReference type="PIRSF" id="PIRSF039085">
    <property type="entry name" value="ABC_ATPase_HisP"/>
    <property type="match status" value="1"/>
</dbReference>
<gene>
    <name evidence="9" type="primary">glnQ_5</name>
    <name evidence="9" type="ORF">OPKNFCMD_3541</name>
</gene>
<dbReference type="Proteomes" id="UP001055167">
    <property type="component" value="Unassembled WGS sequence"/>
</dbReference>
<reference evidence="9" key="1">
    <citation type="journal article" date="2021" name="Front. Microbiol.">
        <title>Comprehensive Comparative Genomics and Phenotyping of Methylobacterium Species.</title>
        <authorList>
            <person name="Alessa O."/>
            <person name="Ogura Y."/>
            <person name="Fujitani Y."/>
            <person name="Takami H."/>
            <person name="Hayashi T."/>
            <person name="Sahin N."/>
            <person name="Tani A."/>
        </authorList>
    </citation>
    <scope>NUCLEOTIDE SEQUENCE</scope>
    <source>
        <strain evidence="9">KCTC 52305</strain>
    </source>
</reference>
<dbReference type="Pfam" id="PF00005">
    <property type="entry name" value="ABC_tran"/>
    <property type="match status" value="1"/>
</dbReference>
<evidence type="ECO:0000256" key="5">
    <source>
        <dbReference type="ARBA" id="ARBA00022741"/>
    </source>
</evidence>
<name>A0ABQ4R0Z9_9HYPH</name>
<dbReference type="InterPro" id="IPR003593">
    <property type="entry name" value="AAA+_ATPase"/>
</dbReference>
<dbReference type="PROSITE" id="PS50893">
    <property type="entry name" value="ABC_TRANSPORTER_2"/>
    <property type="match status" value="1"/>
</dbReference>
<dbReference type="SMART" id="SM00382">
    <property type="entry name" value="AAA"/>
    <property type="match status" value="1"/>
</dbReference>
<proteinExistence type="inferred from homology"/>
<evidence type="ECO:0000256" key="2">
    <source>
        <dbReference type="ARBA" id="ARBA00005417"/>
    </source>
</evidence>
<dbReference type="InterPro" id="IPR017871">
    <property type="entry name" value="ABC_transporter-like_CS"/>
</dbReference>
<dbReference type="Gene3D" id="3.40.50.300">
    <property type="entry name" value="P-loop containing nucleotide triphosphate hydrolases"/>
    <property type="match status" value="1"/>
</dbReference>
<comment type="similarity">
    <text evidence="2">Belongs to the ABC transporter superfamily.</text>
</comment>
<dbReference type="InterPro" id="IPR030679">
    <property type="entry name" value="ABC_ATPase_HisP-typ"/>
</dbReference>
<evidence type="ECO:0000256" key="7">
    <source>
        <dbReference type="ARBA" id="ARBA00023136"/>
    </source>
</evidence>
<feature type="domain" description="ABC transporter" evidence="8">
    <location>
        <begin position="16"/>
        <end position="257"/>
    </location>
</feature>
<sequence>MRAMPDIDTTPGRPTLEIVGLSKRFGPLTVLQDVSLGVHRGETVCLLGPSGSGKSTLLRCVNWLERPDAGQVLLRGDRVGVTAGGVVMGDRELSRLRARIGMVFQHFALWPHLTVIQNVMEGPVQVLRAPKAEARETAEALLAKVGLSEKRDAFPARLSGGQKQRVGIARALAMRPDLLLFDEPTSALDPELVGEVLRVMRDLARDGMTMVVVTHEMGFAREAASRVVFLDKGRIVEAAPPGAFFTAPRTERARQFLARYAPASAGETR</sequence>
<comment type="subcellular location">
    <subcellularLocation>
        <location evidence="1">Cell membrane</location>
        <topology evidence="1">Peripheral membrane protein</topology>
    </subcellularLocation>
</comment>
<keyword evidence="5" id="KW-0547">Nucleotide-binding</keyword>
<dbReference type="GO" id="GO:0005524">
    <property type="term" value="F:ATP binding"/>
    <property type="evidence" value="ECO:0007669"/>
    <property type="project" value="UniProtKB-KW"/>
</dbReference>
<keyword evidence="10" id="KW-1185">Reference proteome</keyword>
<dbReference type="InterPro" id="IPR050086">
    <property type="entry name" value="MetN_ABC_transporter-like"/>
</dbReference>
<dbReference type="EMBL" id="BPQH01000010">
    <property type="protein sequence ID" value="GJD50795.1"/>
    <property type="molecule type" value="Genomic_DNA"/>
</dbReference>
<dbReference type="CDD" id="cd03262">
    <property type="entry name" value="ABC_HisP_GlnQ"/>
    <property type="match status" value="1"/>
</dbReference>
<evidence type="ECO:0000256" key="3">
    <source>
        <dbReference type="ARBA" id="ARBA00022448"/>
    </source>
</evidence>
<dbReference type="PANTHER" id="PTHR43166">
    <property type="entry name" value="AMINO ACID IMPORT ATP-BINDING PROTEIN"/>
    <property type="match status" value="1"/>
</dbReference>
<dbReference type="InterPro" id="IPR027417">
    <property type="entry name" value="P-loop_NTPase"/>
</dbReference>
<organism evidence="9 10">
    <name type="scientific">Methylobacterium crusticola</name>
    <dbReference type="NCBI Taxonomy" id="1697972"/>
    <lineage>
        <taxon>Bacteria</taxon>
        <taxon>Pseudomonadati</taxon>
        <taxon>Pseudomonadota</taxon>
        <taxon>Alphaproteobacteria</taxon>
        <taxon>Hyphomicrobiales</taxon>
        <taxon>Methylobacteriaceae</taxon>
        <taxon>Methylobacterium</taxon>
    </lineage>
</organism>
<evidence type="ECO:0000256" key="1">
    <source>
        <dbReference type="ARBA" id="ARBA00004202"/>
    </source>
</evidence>
<evidence type="ECO:0000256" key="4">
    <source>
        <dbReference type="ARBA" id="ARBA00022475"/>
    </source>
</evidence>
<dbReference type="SUPFAM" id="SSF52540">
    <property type="entry name" value="P-loop containing nucleoside triphosphate hydrolases"/>
    <property type="match status" value="1"/>
</dbReference>
<evidence type="ECO:0000256" key="6">
    <source>
        <dbReference type="ARBA" id="ARBA00022840"/>
    </source>
</evidence>
<reference evidence="9" key="2">
    <citation type="submission" date="2021-08" db="EMBL/GenBank/DDBJ databases">
        <authorList>
            <person name="Tani A."/>
            <person name="Ola A."/>
            <person name="Ogura Y."/>
            <person name="Katsura K."/>
            <person name="Hayashi T."/>
        </authorList>
    </citation>
    <scope>NUCLEOTIDE SEQUENCE</scope>
    <source>
        <strain evidence="9">KCTC 52305</strain>
    </source>
</reference>
<dbReference type="PANTHER" id="PTHR43166:SF35">
    <property type="entry name" value="L-CYSTINE IMPORT ATP-BINDING PROTEIN TCYN"/>
    <property type="match status" value="1"/>
</dbReference>
<keyword evidence="4" id="KW-1003">Cell membrane</keyword>
<dbReference type="RefSeq" id="WP_128562607.1">
    <property type="nucleotide sequence ID" value="NZ_BPQH01000010.1"/>
</dbReference>
<evidence type="ECO:0000313" key="9">
    <source>
        <dbReference type="EMBL" id="GJD50795.1"/>
    </source>
</evidence>
<keyword evidence="7" id="KW-0472">Membrane</keyword>
<dbReference type="PROSITE" id="PS00211">
    <property type="entry name" value="ABC_TRANSPORTER_1"/>
    <property type="match status" value="1"/>
</dbReference>
<dbReference type="InterPro" id="IPR003439">
    <property type="entry name" value="ABC_transporter-like_ATP-bd"/>
</dbReference>
<evidence type="ECO:0000259" key="8">
    <source>
        <dbReference type="PROSITE" id="PS50893"/>
    </source>
</evidence>
<comment type="caution">
    <text evidence="9">The sequence shown here is derived from an EMBL/GenBank/DDBJ whole genome shotgun (WGS) entry which is preliminary data.</text>
</comment>
<accession>A0ABQ4R0Z9</accession>